<keyword evidence="1" id="KW-0732">Signal</keyword>
<feature type="signal peptide" evidence="1">
    <location>
        <begin position="1"/>
        <end position="24"/>
    </location>
</feature>
<organism evidence="2 3">
    <name type="scientific">Amblyomma americanum</name>
    <name type="common">Lone star tick</name>
    <dbReference type="NCBI Taxonomy" id="6943"/>
    <lineage>
        <taxon>Eukaryota</taxon>
        <taxon>Metazoa</taxon>
        <taxon>Ecdysozoa</taxon>
        <taxon>Arthropoda</taxon>
        <taxon>Chelicerata</taxon>
        <taxon>Arachnida</taxon>
        <taxon>Acari</taxon>
        <taxon>Parasitiformes</taxon>
        <taxon>Ixodida</taxon>
        <taxon>Ixodoidea</taxon>
        <taxon>Ixodidae</taxon>
        <taxon>Amblyomminae</taxon>
        <taxon>Amblyomma</taxon>
    </lineage>
</organism>
<sequence>MPSWSARLFLLCLLSSVALQPAATELGAVTGLISDIFNGVLGVVDSAIKEGLNLFHIGTPTPTTPAEEIAAA</sequence>
<evidence type="ECO:0000256" key="1">
    <source>
        <dbReference type="SAM" id="SignalP"/>
    </source>
</evidence>
<dbReference type="Proteomes" id="UP001321473">
    <property type="component" value="Unassembled WGS sequence"/>
</dbReference>
<evidence type="ECO:0008006" key="4">
    <source>
        <dbReference type="Google" id="ProtNLM"/>
    </source>
</evidence>
<protein>
    <recommendedName>
        <fullName evidence="4">Secreted protein</fullName>
    </recommendedName>
</protein>
<evidence type="ECO:0000313" key="2">
    <source>
        <dbReference type="EMBL" id="KAK8761691.1"/>
    </source>
</evidence>
<keyword evidence="3" id="KW-1185">Reference proteome</keyword>
<evidence type="ECO:0000313" key="3">
    <source>
        <dbReference type="Proteomes" id="UP001321473"/>
    </source>
</evidence>
<feature type="chain" id="PRO_5042849222" description="Secreted protein" evidence="1">
    <location>
        <begin position="25"/>
        <end position="72"/>
    </location>
</feature>
<gene>
    <name evidence="2" type="ORF">V5799_027042</name>
</gene>
<name>A0AAQ4DGV1_AMBAM</name>
<comment type="caution">
    <text evidence="2">The sequence shown here is derived from an EMBL/GenBank/DDBJ whole genome shotgun (WGS) entry which is preliminary data.</text>
</comment>
<proteinExistence type="predicted"/>
<dbReference type="AlphaFoldDB" id="A0AAQ4DGV1"/>
<reference evidence="2 3" key="1">
    <citation type="journal article" date="2023" name="Arcadia Sci">
        <title>De novo assembly of a long-read Amblyomma americanum tick genome.</title>
        <authorList>
            <person name="Chou S."/>
            <person name="Poskanzer K.E."/>
            <person name="Rollins M."/>
            <person name="Thuy-Boun P.S."/>
        </authorList>
    </citation>
    <scope>NUCLEOTIDE SEQUENCE [LARGE SCALE GENOMIC DNA]</scope>
    <source>
        <strain evidence="2">F_SG_1</strain>
        <tissue evidence="2">Salivary glands</tissue>
    </source>
</reference>
<dbReference type="EMBL" id="JARKHS020030847">
    <property type="protein sequence ID" value="KAK8761691.1"/>
    <property type="molecule type" value="Genomic_DNA"/>
</dbReference>
<accession>A0AAQ4DGV1</accession>